<evidence type="ECO:0000256" key="1">
    <source>
        <dbReference type="SAM" id="MobiDB-lite"/>
    </source>
</evidence>
<evidence type="ECO:0000313" key="3">
    <source>
        <dbReference type="Proteomes" id="UP001189429"/>
    </source>
</evidence>
<feature type="compositionally biased region" description="Polar residues" evidence="1">
    <location>
        <begin position="67"/>
        <end position="83"/>
    </location>
</feature>
<feature type="compositionally biased region" description="Basic and acidic residues" evidence="1">
    <location>
        <begin position="87"/>
        <end position="109"/>
    </location>
</feature>
<organism evidence="2 3">
    <name type="scientific">Prorocentrum cordatum</name>
    <dbReference type="NCBI Taxonomy" id="2364126"/>
    <lineage>
        <taxon>Eukaryota</taxon>
        <taxon>Sar</taxon>
        <taxon>Alveolata</taxon>
        <taxon>Dinophyceae</taxon>
        <taxon>Prorocentrales</taxon>
        <taxon>Prorocentraceae</taxon>
        <taxon>Prorocentrum</taxon>
    </lineage>
</organism>
<protein>
    <submittedName>
        <fullName evidence="2">Uncharacterized protein</fullName>
    </submittedName>
</protein>
<gene>
    <name evidence="2" type="ORF">PCOR1329_LOCUS27862</name>
</gene>
<accession>A0ABN9SA26</accession>
<keyword evidence="3" id="KW-1185">Reference proteome</keyword>
<reference evidence="2" key="1">
    <citation type="submission" date="2023-10" db="EMBL/GenBank/DDBJ databases">
        <authorList>
            <person name="Chen Y."/>
            <person name="Shah S."/>
            <person name="Dougan E. K."/>
            <person name="Thang M."/>
            <person name="Chan C."/>
        </authorList>
    </citation>
    <scope>NUCLEOTIDE SEQUENCE [LARGE SCALE GENOMIC DNA]</scope>
</reference>
<dbReference type="EMBL" id="CAUYUJ010010165">
    <property type="protein sequence ID" value="CAK0828705.1"/>
    <property type="molecule type" value="Genomic_DNA"/>
</dbReference>
<dbReference type="Proteomes" id="UP001189429">
    <property type="component" value="Unassembled WGS sequence"/>
</dbReference>
<comment type="caution">
    <text evidence="2">The sequence shown here is derived from an EMBL/GenBank/DDBJ whole genome shotgun (WGS) entry which is preliminary data.</text>
</comment>
<feature type="region of interest" description="Disordered" evidence="1">
    <location>
        <begin position="60"/>
        <end position="109"/>
    </location>
</feature>
<proteinExistence type="predicted"/>
<name>A0ABN9SA26_9DINO</name>
<evidence type="ECO:0000313" key="2">
    <source>
        <dbReference type="EMBL" id="CAK0828705.1"/>
    </source>
</evidence>
<sequence>MFAFAHPSWSWVTAGPPTRSALGAGKVAAVLGCLPVMKRSMRVFRLELVGTRIALLGQGRSDRDESTSQCQHPITLPPTSQVPSRRPGRDQHPMLLRRGDLGSRASRERTGGASLPLWRWCGGRAAGNWRLGLGRWTLLETDSHRAGVEVQLVSS</sequence>